<keyword evidence="2" id="KW-0805">Transcription regulation</keyword>
<dbReference type="Pfam" id="PF13392">
    <property type="entry name" value="HNH_3"/>
    <property type="match status" value="1"/>
</dbReference>
<evidence type="ECO:0000259" key="7">
    <source>
        <dbReference type="PROSITE" id="PS51032"/>
    </source>
</evidence>
<evidence type="ECO:0000256" key="2">
    <source>
        <dbReference type="ARBA" id="ARBA00023015"/>
    </source>
</evidence>
<evidence type="ECO:0000256" key="1">
    <source>
        <dbReference type="ARBA" id="ARBA00004123"/>
    </source>
</evidence>
<dbReference type="SUPFAM" id="SSF54060">
    <property type="entry name" value="His-Me finger endonucleases"/>
    <property type="match status" value="1"/>
</dbReference>
<protein>
    <recommendedName>
        <fullName evidence="7">AP2/ERF domain-containing protein</fullName>
    </recommendedName>
</protein>
<keyword evidence="6" id="KW-0472">Membrane</keyword>
<comment type="subcellular location">
    <subcellularLocation>
        <location evidence="1">Nucleus</location>
    </subcellularLocation>
</comment>
<feature type="transmembrane region" description="Helical" evidence="6">
    <location>
        <begin position="506"/>
        <end position="527"/>
    </location>
</feature>
<evidence type="ECO:0000313" key="9">
    <source>
        <dbReference type="Proteomes" id="UP000054558"/>
    </source>
</evidence>
<dbReference type="Proteomes" id="UP000054558">
    <property type="component" value="Unassembled WGS sequence"/>
</dbReference>
<dbReference type="InterPro" id="IPR003615">
    <property type="entry name" value="HNH_nuc"/>
</dbReference>
<dbReference type="SMART" id="SM00380">
    <property type="entry name" value="AP2"/>
    <property type="match status" value="1"/>
</dbReference>
<dbReference type="GO" id="GO:0005634">
    <property type="term" value="C:nucleus"/>
    <property type="evidence" value="ECO:0007669"/>
    <property type="project" value="UniProtKB-SubCell"/>
</dbReference>
<dbReference type="GO" id="GO:0003700">
    <property type="term" value="F:DNA-binding transcription factor activity"/>
    <property type="evidence" value="ECO:0007669"/>
    <property type="project" value="InterPro"/>
</dbReference>
<accession>A0A1Y1IN08</accession>
<dbReference type="InterPro" id="IPR001471">
    <property type="entry name" value="AP2/ERF_dom"/>
</dbReference>
<evidence type="ECO:0000256" key="3">
    <source>
        <dbReference type="ARBA" id="ARBA00023125"/>
    </source>
</evidence>
<proteinExistence type="predicted"/>
<keyword evidence="9" id="KW-1185">Reference proteome</keyword>
<dbReference type="InterPro" id="IPR044925">
    <property type="entry name" value="His-Me_finger_sf"/>
</dbReference>
<dbReference type="Gene3D" id="3.90.75.20">
    <property type="match status" value="1"/>
</dbReference>
<evidence type="ECO:0000256" key="5">
    <source>
        <dbReference type="ARBA" id="ARBA00023242"/>
    </source>
</evidence>
<keyword evidence="6" id="KW-1133">Transmembrane helix</keyword>
<dbReference type="PROSITE" id="PS51032">
    <property type="entry name" value="AP2_ERF"/>
    <property type="match status" value="1"/>
</dbReference>
<dbReference type="InterPro" id="IPR016177">
    <property type="entry name" value="DNA-bd_dom_sf"/>
</dbReference>
<keyword evidence="6" id="KW-0812">Transmembrane</keyword>
<keyword evidence="5" id="KW-0539">Nucleus</keyword>
<gene>
    <name evidence="8" type="ORF">KFL_007940090</name>
</gene>
<dbReference type="AlphaFoldDB" id="A0A1Y1IN08"/>
<dbReference type="Gene3D" id="3.30.730.10">
    <property type="entry name" value="AP2/ERF domain"/>
    <property type="match status" value="1"/>
</dbReference>
<keyword evidence="4" id="KW-0804">Transcription</keyword>
<evidence type="ECO:0000256" key="6">
    <source>
        <dbReference type="SAM" id="Phobius"/>
    </source>
</evidence>
<reference evidence="8 9" key="1">
    <citation type="journal article" date="2014" name="Nat. Commun.">
        <title>Klebsormidium flaccidum genome reveals primary factors for plant terrestrial adaptation.</title>
        <authorList>
            <person name="Hori K."/>
            <person name="Maruyama F."/>
            <person name="Fujisawa T."/>
            <person name="Togashi T."/>
            <person name="Yamamoto N."/>
            <person name="Seo M."/>
            <person name="Sato S."/>
            <person name="Yamada T."/>
            <person name="Mori H."/>
            <person name="Tajima N."/>
            <person name="Moriyama T."/>
            <person name="Ikeuchi M."/>
            <person name="Watanabe M."/>
            <person name="Wada H."/>
            <person name="Kobayashi K."/>
            <person name="Saito M."/>
            <person name="Masuda T."/>
            <person name="Sasaki-Sekimoto Y."/>
            <person name="Mashiguchi K."/>
            <person name="Awai K."/>
            <person name="Shimojima M."/>
            <person name="Masuda S."/>
            <person name="Iwai M."/>
            <person name="Nobusawa T."/>
            <person name="Narise T."/>
            <person name="Kondo S."/>
            <person name="Saito H."/>
            <person name="Sato R."/>
            <person name="Murakawa M."/>
            <person name="Ihara Y."/>
            <person name="Oshima-Yamada Y."/>
            <person name="Ohtaka K."/>
            <person name="Satoh M."/>
            <person name="Sonobe K."/>
            <person name="Ishii M."/>
            <person name="Ohtani R."/>
            <person name="Kanamori-Sato M."/>
            <person name="Honoki R."/>
            <person name="Miyazaki D."/>
            <person name="Mochizuki H."/>
            <person name="Umetsu J."/>
            <person name="Higashi K."/>
            <person name="Shibata D."/>
            <person name="Kamiya Y."/>
            <person name="Sato N."/>
            <person name="Nakamura Y."/>
            <person name="Tabata S."/>
            <person name="Ida S."/>
            <person name="Kurokawa K."/>
            <person name="Ohta H."/>
        </authorList>
    </citation>
    <scope>NUCLEOTIDE SEQUENCE [LARGE SCALE GENOMIC DNA]</scope>
    <source>
        <strain evidence="8 9">NIES-2285</strain>
    </source>
</reference>
<dbReference type="SUPFAM" id="SSF54171">
    <property type="entry name" value="DNA-binding domain"/>
    <property type="match status" value="1"/>
</dbReference>
<organism evidence="8 9">
    <name type="scientific">Klebsormidium nitens</name>
    <name type="common">Green alga</name>
    <name type="synonym">Ulothrix nitens</name>
    <dbReference type="NCBI Taxonomy" id="105231"/>
    <lineage>
        <taxon>Eukaryota</taxon>
        <taxon>Viridiplantae</taxon>
        <taxon>Streptophyta</taxon>
        <taxon>Klebsormidiophyceae</taxon>
        <taxon>Klebsormidiales</taxon>
        <taxon>Klebsormidiaceae</taxon>
        <taxon>Klebsormidium</taxon>
    </lineage>
</organism>
<feature type="domain" description="AP2/ERF" evidence="7">
    <location>
        <begin position="96"/>
        <end position="147"/>
    </location>
</feature>
<keyword evidence="3" id="KW-0238">DNA-binding</keyword>
<sequence length="551" mass="61638">MSRRIHLRDGKEYTTVSDEDFERASMHKWRLYSDKYVRGKVNGRITTLHHFVLGKPEKGFVVDHKDGNKSNNERSNLRFATYSLNCQNADKRRGNEFFGVYKHESGKYEARHAGAYLGVYTTAQEAAEAYDACVFRKYGEDAKTNGTLTYAAAMERALPSRQERSLPANIYSHHGLYLVRIKYKGKKYESPILPTLDDAVEKLALYKREIEEEKRAEDEIRRGTPIRRDSNGSAIITTFDKKQIHVDDDKYYNLTKYSWSVDNHGYAQARVDGKLPKSEGGSFPDNKQLRDARRLGDEVIAKLPPQFTVGKTALPRLLTRVDVGCCVNRKMFCSEVEYVPSLFINSVKKLKIDAELAEQADVKDLQTQMTSDLTQNNSSTTDGVTNALGDFVNILGGGSTTNKNYKTDVQNFVQKNFTTDVCNEIVSNLTSSNILNISAIGLAYNEVDGVEMTIESKAMVSALTSDSASAKALDDFKNKVAQTNTEQVKGVADMVDSVTGMVKGIFSSWMGIIAFICVVGLVGFWIFTKFLSDNPEVLDDVREAAKSRGVT</sequence>
<dbReference type="GO" id="GO:0003677">
    <property type="term" value="F:DNA binding"/>
    <property type="evidence" value="ECO:0007669"/>
    <property type="project" value="UniProtKB-KW"/>
</dbReference>
<evidence type="ECO:0000256" key="4">
    <source>
        <dbReference type="ARBA" id="ARBA00023163"/>
    </source>
</evidence>
<dbReference type="InterPro" id="IPR036955">
    <property type="entry name" value="AP2/ERF_dom_sf"/>
</dbReference>
<dbReference type="OrthoDB" id="10687361at2759"/>
<dbReference type="EMBL" id="DF237743">
    <property type="protein sequence ID" value="GAQ91492.1"/>
    <property type="molecule type" value="Genomic_DNA"/>
</dbReference>
<evidence type="ECO:0000313" key="8">
    <source>
        <dbReference type="EMBL" id="GAQ91492.1"/>
    </source>
</evidence>
<name>A0A1Y1IN08_KLENI</name>